<keyword evidence="3" id="KW-0963">Cytoplasm</keyword>
<dbReference type="PROSITE" id="PS51627">
    <property type="entry name" value="SAM_MT_TRM11"/>
    <property type="match status" value="1"/>
</dbReference>
<evidence type="ECO:0000256" key="12">
    <source>
        <dbReference type="PROSITE-ProRule" id="PRU00236"/>
    </source>
</evidence>
<dbReference type="SUPFAM" id="SSF48452">
    <property type="entry name" value="TPR-like"/>
    <property type="match status" value="2"/>
</dbReference>
<dbReference type="GO" id="GO:0046872">
    <property type="term" value="F:metal ion binding"/>
    <property type="evidence" value="ECO:0007669"/>
    <property type="project" value="UniProtKB-KW"/>
</dbReference>
<dbReference type="PROSITE" id="PS50005">
    <property type="entry name" value="TPR"/>
    <property type="match status" value="1"/>
</dbReference>
<dbReference type="InterPro" id="IPR026590">
    <property type="entry name" value="Ssirtuin_cat_dom"/>
</dbReference>
<dbReference type="PANTHER" id="PTHR13370:SF3">
    <property type="entry name" value="TRNA (GUANINE(10)-N2)-METHYLTRANSFERASE HOMOLOG"/>
    <property type="match status" value="1"/>
</dbReference>
<evidence type="ECO:0000256" key="16">
    <source>
        <dbReference type="SAM" id="MobiDB-lite"/>
    </source>
</evidence>
<dbReference type="InterPro" id="IPR026591">
    <property type="entry name" value="Sirtuin_cat_small_dom_sf"/>
</dbReference>
<proteinExistence type="inferred from homology"/>
<feature type="region of interest" description="Disordered" evidence="16">
    <location>
        <begin position="1"/>
        <end position="38"/>
    </location>
</feature>
<dbReference type="InterPro" id="IPR019734">
    <property type="entry name" value="TPR_rpt"/>
</dbReference>
<dbReference type="OrthoDB" id="296065at2759"/>
<dbReference type="InterPro" id="IPR000241">
    <property type="entry name" value="RlmKL-like_Mtase"/>
</dbReference>
<dbReference type="GO" id="GO:0000049">
    <property type="term" value="F:tRNA binding"/>
    <property type="evidence" value="ECO:0007669"/>
    <property type="project" value="UniProtKB-UniRule"/>
</dbReference>
<dbReference type="Pfam" id="PF14559">
    <property type="entry name" value="TPR_19"/>
    <property type="match status" value="1"/>
</dbReference>
<evidence type="ECO:0000256" key="15">
    <source>
        <dbReference type="SAM" id="Coils"/>
    </source>
</evidence>
<gene>
    <name evidence="18" type="ORF">BP01DRAFT_418226</name>
</gene>
<keyword evidence="4 14" id="KW-0820">tRNA-binding</keyword>
<evidence type="ECO:0000256" key="7">
    <source>
        <dbReference type="ARBA" id="ARBA00022691"/>
    </source>
</evidence>
<dbReference type="Gene3D" id="1.25.40.10">
    <property type="entry name" value="Tetratricopeptide repeat domain"/>
    <property type="match status" value="2"/>
</dbReference>
<feature type="binding site" evidence="12">
    <location>
        <position position="722"/>
    </location>
    <ligand>
        <name>Zn(2+)</name>
        <dbReference type="ChEBI" id="CHEBI:29105"/>
    </ligand>
</feature>
<keyword evidence="12" id="KW-0479">Metal-binding</keyword>
<keyword evidence="10" id="KW-0520">NAD</keyword>
<comment type="subcellular location">
    <subcellularLocation>
        <location evidence="1">Cytoplasm</location>
    </subcellularLocation>
</comment>
<dbReference type="CDD" id="cd24142">
    <property type="entry name" value="ACL4-like"/>
    <property type="match status" value="1"/>
</dbReference>
<evidence type="ECO:0000256" key="5">
    <source>
        <dbReference type="ARBA" id="ARBA00022603"/>
    </source>
</evidence>
<dbReference type="SUPFAM" id="SSF52467">
    <property type="entry name" value="DHS-like NAD/FAD-binding domain"/>
    <property type="match status" value="1"/>
</dbReference>
<evidence type="ECO:0000256" key="8">
    <source>
        <dbReference type="ARBA" id="ARBA00022694"/>
    </source>
</evidence>
<protein>
    <recommendedName>
        <fullName evidence="11">tRNA (guanine(10)-N(2))-methyltransferase</fullName>
        <ecNumber evidence="11">2.1.1.214</ecNumber>
    </recommendedName>
</protein>
<feature type="compositionally biased region" description="Basic residues" evidence="16">
    <location>
        <begin position="1"/>
        <end position="13"/>
    </location>
</feature>
<dbReference type="InterPro" id="IPR016691">
    <property type="entry name" value="TRMT11"/>
</dbReference>
<evidence type="ECO:0000256" key="3">
    <source>
        <dbReference type="ARBA" id="ARBA00022490"/>
    </source>
</evidence>
<evidence type="ECO:0000256" key="4">
    <source>
        <dbReference type="ARBA" id="ARBA00022555"/>
    </source>
</evidence>
<dbReference type="Proteomes" id="UP000248349">
    <property type="component" value="Unassembled WGS sequence"/>
</dbReference>
<dbReference type="GO" id="GO:0043527">
    <property type="term" value="C:tRNA methyltransferase complex"/>
    <property type="evidence" value="ECO:0007669"/>
    <property type="project" value="UniProtKB-ARBA"/>
</dbReference>
<dbReference type="EMBL" id="KZ821255">
    <property type="protein sequence ID" value="PYH42126.1"/>
    <property type="molecule type" value="Genomic_DNA"/>
</dbReference>
<feature type="compositionally biased region" description="Low complexity" evidence="16">
    <location>
        <begin position="1008"/>
        <end position="1017"/>
    </location>
</feature>
<evidence type="ECO:0000256" key="6">
    <source>
        <dbReference type="ARBA" id="ARBA00022679"/>
    </source>
</evidence>
<feature type="region of interest" description="Disordered" evidence="16">
    <location>
        <begin position="1008"/>
        <end position="1035"/>
    </location>
</feature>
<dbReference type="InterPro" id="IPR029035">
    <property type="entry name" value="DHS-like_NAD/FAD-binding_dom"/>
</dbReference>
<accession>A0A318Z4W2</accession>
<evidence type="ECO:0000256" key="11">
    <source>
        <dbReference type="ARBA" id="ARBA00066937"/>
    </source>
</evidence>
<feature type="repeat" description="TPR" evidence="13">
    <location>
        <begin position="77"/>
        <end position="110"/>
    </location>
</feature>
<dbReference type="Gene3D" id="3.30.1600.10">
    <property type="entry name" value="SIR2/SIRT2 'Small Domain"/>
    <property type="match status" value="1"/>
</dbReference>
<evidence type="ECO:0000256" key="2">
    <source>
        <dbReference type="ARBA" id="ARBA00006924"/>
    </source>
</evidence>
<feature type="compositionally biased region" description="Polar residues" evidence="16">
    <location>
        <begin position="27"/>
        <end position="38"/>
    </location>
</feature>
<dbReference type="PANTHER" id="PTHR13370">
    <property type="entry name" value="RNA METHYLASE-RELATED"/>
    <property type="match status" value="1"/>
</dbReference>
<dbReference type="Gene3D" id="3.40.50.150">
    <property type="entry name" value="Vaccinia Virus protein VP39"/>
    <property type="match status" value="1"/>
</dbReference>
<keyword evidence="19" id="KW-1185">Reference proteome</keyword>
<dbReference type="InterPro" id="IPR002052">
    <property type="entry name" value="DNA_methylase_N6_adenine_CS"/>
</dbReference>
<feature type="active site" description="Proton acceptor" evidence="12">
    <location>
        <position position="714"/>
    </location>
</feature>
<keyword evidence="13" id="KW-0802">TPR repeat</keyword>
<feature type="compositionally biased region" description="Polar residues" evidence="16">
    <location>
        <begin position="1018"/>
        <end position="1028"/>
    </location>
</feature>
<dbReference type="Pfam" id="PF25904">
    <property type="entry name" value="Tmrp11_N"/>
    <property type="match status" value="1"/>
</dbReference>
<dbReference type="RefSeq" id="XP_025428108.1">
    <property type="nucleotide sequence ID" value="XM_025579313.1"/>
</dbReference>
<evidence type="ECO:0000256" key="1">
    <source>
        <dbReference type="ARBA" id="ARBA00004496"/>
    </source>
</evidence>
<dbReference type="InterPro" id="IPR029063">
    <property type="entry name" value="SAM-dependent_MTases_sf"/>
</dbReference>
<keyword evidence="6 14" id="KW-0808">Transferase</keyword>
<organism evidence="18 19">
    <name type="scientific">Aspergillus saccharolyticus JOP 1030-1</name>
    <dbReference type="NCBI Taxonomy" id="1450539"/>
    <lineage>
        <taxon>Eukaryota</taxon>
        <taxon>Fungi</taxon>
        <taxon>Dikarya</taxon>
        <taxon>Ascomycota</taxon>
        <taxon>Pezizomycotina</taxon>
        <taxon>Eurotiomycetes</taxon>
        <taxon>Eurotiomycetidae</taxon>
        <taxon>Eurotiales</taxon>
        <taxon>Aspergillaceae</taxon>
        <taxon>Aspergillus</taxon>
        <taxon>Aspergillus subgen. Circumdati</taxon>
    </lineage>
</organism>
<feature type="domain" description="Deacetylase sirtuin-type" evidence="17">
    <location>
        <begin position="586"/>
        <end position="882"/>
    </location>
</feature>
<sequence length="1338" mass="148964">MGKSRPQKQKKSSKSREKSVLGLGGSVKQQQQKMMNEDPSQLLEQATILIQTGQADAALQIAQQALDSSPAGSPSHLSALIAVAEIYVELGDIDTARSHFLRAVDADPNGTIPESEGGGAEKFLWLAQLSEEGGKDSVRWFEKGVSSLRHAIQQLEQSPGPQEAAELLEKKRKMANALCAVAEIYMTDLSWEEDAENRCETLITEALLVEPNGPEVLQTLASIRISQLRTDDAKAALTRSLEIWKDLPPEDSSIPDFATRISLSRLLMEVGMEFEALEVLERLILEDDQSIEAWYLGGWCLYLLAGKQQAPADVEEDADTPEAKRLASLVASREWLKQGLALYEIQQYEDERLKEHALELVQEMNQELGEEIEDEEAEGQEGEEDWEDAEIEVDSDTRFPPSPEIIRAKFVRPSTVGVAKLSSMMDLESAPSGDTSSLQQQQQQPPVAVAGVEMTSADKPATATEIPTRGEMSHTEYETDSDVSGEDWENQSLYDDAIEVLQDEQLREGVPDACTLEEAVAYRNRLHEIGKAAFVEETIAKETVTAKKLCTAFGIRPPAFLEGAPDEAYHPLLAIAISREFSRRPKLPQYNTIDDAVRLLKESKNIVVLTGAGISTSLGIPDFRSKDTGLYSQLAHLGLSDPQEVFDIHVFREDPSIFFSVAKDILPTEKKFSPTHAFIRLLQDKGKLLTNYTQNIDNIEANAGVLPENIVQCHGSFATATCVKCNYQVMGDEIFDEIKKGAIPQCAACRERIAEETGMKRKRSTTGVHRNRKDDEGDSSDDDYEIPSPGVMKPDITFFGEGLPDEFGHRLLHHDRERVDLVIVIGTSLKVAPVAEAPGVLPRQVPQIYISRTYLIRFAQVHESFRQPEIQALADLAGIDLEFIYYDKYSPFCIIKVPNEAAARTLISRSILAKDIFELWGHGTTLAEVHADVRRRTSEARWAEFATDSFKFTVDSFAGKRSNEQKRAIIQSFSFLGFRGPIRMKNPDQDFWVLEDYGWDVADADTTTATTTGSSTAEGRTSNTTTPTLRPVPEGQEPQKIYFGRWLANSSREVINKYDLKKRRYISTTSMDAELTLITANMAHAAPGKLFYDPFVGTGSFLVAMGHFGALNFGSDIDGRSFRGKEMIERGGTMGVLANFQQYGTVSKFVDVFSSDLTNTPLRGRPFLDGIVCDPPYGVREGLRVLGRREGLRNEEVIIDGVPAHLRPGYIAPKKPYGFEAMQNDILDFAARTLVTGGRMCMWMPTANDEDTELETPMHPNLEVLSVSVQPFYNWSRRLITYRRLPEGQVSDISMGRRKLDSKGVYADELNSFRKKYFTKNPQYDSKEPRSGSATPSS</sequence>
<evidence type="ECO:0000256" key="13">
    <source>
        <dbReference type="PROSITE-ProRule" id="PRU00339"/>
    </source>
</evidence>
<dbReference type="PROSITE" id="PS50305">
    <property type="entry name" value="SIRTUIN"/>
    <property type="match status" value="1"/>
</dbReference>
<evidence type="ECO:0000313" key="18">
    <source>
        <dbReference type="EMBL" id="PYH42126.1"/>
    </source>
</evidence>
<keyword evidence="9 14" id="KW-0694">RNA-binding</keyword>
<dbReference type="EC" id="2.1.1.214" evidence="11"/>
<feature type="region of interest" description="Disordered" evidence="16">
    <location>
        <begin position="758"/>
        <end position="787"/>
    </location>
</feature>
<keyword evidence="12" id="KW-0862">Zinc</keyword>
<keyword evidence="7 14" id="KW-0949">S-adenosyl-L-methionine</keyword>
<dbReference type="InterPro" id="IPR011990">
    <property type="entry name" value="TPR-like_helical_dom_sf"/>
</dbReference>
<feature type="binding site" evidence="12">
    <location>
        <position position="725"/>
    </location>
    <ligand>
        <name>Zn(2+)</name>
        <dbReference type="ChEBI" id="CHEBI:29105"/>
    </ligand>
</feature>
<dbReference type="InterPro" id="IPR003000">
    <property type="entry name" value="Sirtuin"/>
</dbReference>
<keyword evidence="8 14" id="KW-0819">tRNA processing</keyword>
<dbReference type="STRING" id="1450539.A0A318Z4W2"/>
<evidence type="ECO:0000259" key="17">
    <source>
        <dbReference type="PROSITE" id="PS50305"/>
    </source>
</evidence>
<dbReference type="PROSITE" id="PS00092">
    <property type="entry name" value="N6_MTASE"/>
    <property type="match status" value="1"/>
</dbReference>
<feature type="coiled-coil region" evidence="15">
    <location>
        <begin position="358"/>
        <end position="385"/>
    </location>
</feature>
<dbReference type="GO" id="GO:0008033">
    <property type="term" value="P:tRNA processing"/>
    <property type="evidence" value="ECO:0007669"/>
    <property type="project" value="UniProtKB-UniRule"/>
</dbReference>
<comment type="similarity">
    <text evidence="14">Belongs to the class I-like SAM-binding methyltransferase superfamily. TRM11 methyltransferase family.</text>
</comment>
<dbReference type="SUPFAM" id="SSF53335">
    <property type="entry name" value="S-adenosyl-L-methionine-dependent methyltransferases"/>
    <property type="match status" value="1"/>
</dbReference>
<dbReference type="Gene3D" id="3.40.50.1220">
    <property type="entry name" value="TPP-binding domain"/>
    <property type="match status" value="1"/>
</dbReference>
<keyword evidence="5 14" id="KW-0489">Methyltransferase</keyword>
<evidence type="ECO:0000313" key="19">
    <source>
        <dbReference type="Proteomes" id="UP000248349"/>
    </source>
</evidence>
<comment type="similarity">
    <text evidence="2">Belongs to the sirtuin family. Class I subfamily.</text>
</comment>
<name>A0A318Z4W2_9EURO</name>
<dbReference type="Pfam" id="PF02146">
    <property type="entry name" value="SIR2"/>
    <property type="match status" value="1"/>
</dbReference>
<evidence type="ECO:0000256" key="14">
    <source>
        <dbReference type="PROSITE-ProRule" id="PRU00959"/>
    </source>
</evidence>
<feature type="binding site" evidence="12">
    <location>
        <position position="746"/>
    </location>
    <ligand>
        <name>Zn(2+)</name>
        <dbReference type="ChEBI" id="CHEBI:29105"/>
    </ligand>
</feature>
<feature type="compositionally biased region" description="Acidic residues" evidence="16">
    <location>
        <begin position="776"/>
        <end position="785"/>
    </location>
</feature>
<feature type="binding site" evidence="12">
    <location>
        <position position="749"/>
    </location>
    <ligand>
        <name>Zn(2+)</name>
        <dbReference type="ChEBI" id="CHEBI:29105"/>
    </ligand>
</feature>
<dbReference type="GO" id="GO:0005737">
    <property type="term" value="C:cytoplasm"/>
    <property type="evidence" value="ECO:0007669"/>
    <property type="project" value="UniProtKB-SubCell"/>
</dbReference>
<dbReference type="FunFam" id="3.40.50.150:FF:000260">
    <property type="entry name" value="RNA methylase family protein"/>
    <property type="match status" value="1"/>
</dbReference>
<keyword evidence="15" id="KW-0175">Coiled coil</keyword>
<dbReference type="GO" id="GO:0160102">
    <property type="term" value="F:tRNA (guanine(10)-N2)-methyltransferase activity"/>
    <property type="evidence" value="ECO:0007669"/>
    <property type="project" value="UniProtKB-EC"/>
</dbReference>
<dbReference type="GO" id="GO:0070403">
    <property type="term" value="F:NAD+ binding"/>
    <property type="evidence" value="ECO:0007669"/>
    <property type="project" value="InterPro"/>
</dbReference>
<evidence type="ECO:0000256" key="9">
    <source>
        <dbReference type="ARBA" id="ARBA00022884"/>
    </source>
</evidence>
<dbReference type="SMART" id="SM00028">
    <property type="entry name" value="TPR"/>
    <property type="match status" value="3"/>
</dbReference>
<dbReference type="GO" id="GO:0032259">
    <property type="term" value="P:methylation"/>
    <property type="evidence" value="ECO:0007669"/>
    <property type="project" value="UniProtKB-UniRule"/>
</dbReference>
<dbReference type="GeneID" id="37080542"/>
<dbReference type="Pfam" id="PF01170">
    <property type="entry name" value="UPF0020"/>
    <property type="match status" value="1"/>
</dbReference>
<dbReference type="InterPro" id="IPR059073">
    <property type="entry name" value="TRMT11_N"/>
</dbReference>
<evidence type="ECO:0000256" key="10">
    <source>
        <dbReference type="ARBA" id="ARBA00023027"/>
    </source>
</evidence>
<reference evidence="18 19" key="1">
    <citation type="submission" date="2016-12" db="EMBL/GenBank/DDBJ databases">
        <title>The genomes of Aspergillus section Nigri reveals drivers in fungal speciation.</title>
        <authorList>
            <consortium name="DOE Joint Genome Institute"/>
            <person name="Vesth T.C."/>
            <person name="Nybo J."/>
            <person name="Theobald S."/>
            <person name="Brandl J."/>
            <person name="Frisvad J.C."/>
            <person name="Nielsen K.F."/>
            <person name="Lyhne E.K."/>
            <person name="Kogle M.E."/>
            <person name="Kuo A."/>
            <person name="Riley R."/>
            <person name="Clum A."/>
            <person name="Nolan M."/>
            <person name="Lipzen A."/>
            <person name="Salamov A."/>
            <person name="Henrissat B."/>
            <person name="Wiebenga A."/>
            <person name="De Vries R.P."/>
            <person name="Grigoriev I.V."/>
            <person name="Mortensen U.H."/>
            <person name="Andersen M.R."/>
            <person name="Baker S.E."/>
        </authorList>
    </citation>
    <scope>NUCLEOTIDE SEQUENCE [LARGE SCALE GENOMIC DNA]</scope>
    <source>
        <strain evidence="18 19">JOP 1030-1</strain>
    </source>
</reference>